<keyword evidence="2" id="KW-0812">Transmembrane</keyword>
<feature type="transmembrane region" description="Helical" evidence="2">
    <location>
        <begin position="151"/>
        <end position="178"/>
    </location>
</feature>
<feature type="compositionally biased region" description="Basic and acidic residues" evidence="1">
    <location>
        <begin position="316"/>
        <end position="391"/>
    </location>
</feature>
<gene>
    <name evidence="4" type="ORF">JTE90_009342</name>
</gene>
<comment type="caution">
    <text evidence="4">The sequence shown here is derived from an EMBL/GenBank/DDBJ whole genome shotgun (WGS) entry which is preliminary data.</text>
</comment>
<keyword evidence="5" id="KW-1185">Reference proteome</keyword>
<feature type="compositionally biased region" description="Basic and acidic residues" evidence="1">
    <location>
        <begin position="417"/>
        <end position="428"/>
    </location>
</feature>
<dbReference type="EMBL" id="JAFNEN010000026">
    <property type="protein sequence ID" value="KAG8199495.1"/>
    <property type="molecule type" value="Genomic_DNA"/>
</dbReference>
<keyword evidence="2" id="KW-1133">Transmembrane helix</keyword>
<feature type="compositionally biased region" description="Basic and acidic residues" evidence="1">
    <location>
        <begin position="276"/>
        <end position="289"/>
    </location>
</feature>
<evidence type="ECO:0000256" key="2">
    <source>
        <dbReference type="SAM" id="Phobius"/>
    </source>
</evidence>
<feature type="region of interest" description="Disordered" evidence="1">
    <location>
        <begin position="235"/>
        <end position="255"/>
    </location>
</feature>
<dbReference type="AlphaFoldDB" id="A0AAV6VSL0"/>
<evidence type="ECO:0000313" key="4">
    <source>
        <dbReference type="EMBL" id="KAG8199495.1"/>
    </source>
</evidence>
<evidence type="ECO:0000313" key="5">
    <source>
        <dbReference type="Proteomes" id="UP000827092"/>
    </source>
</evidence>
<accession>A0AAV6VSL0</accession>
<protein>
    <recommendedName>
        <fullName evidence="6">Ig-like domain-containing protein</fullName>
    </recommendedName>
</protein>
<organism evidence="4 5">
    <name type="scientific">Oedothorax gibbosus</name>
    <dbReference type="NCBI Taxonomy" id="931172"/>
    <lineage>
        <taxon>Eukaryota</taxon>
        <taxon>Metazoa</taxon>
        <taxon>Ecdysozoa</taxon>
        <taxon>Arthropoda</taxon>
        <taxon>Chelicerata</taxon>
        <taxon>Arachnida</taxon>
        <taxon>Araneae</taxon>
        <taxon>Araneomorphae</taxon>
        <taxon>Entelegynae</taxon>
        <taxon>Araneoidea</taxon>
        <taxon>Linyphiidae</taxon>
        <taxon>Erigoninae</taxon>
        <taxon>Oedothorax</taxon>
    </lineage>
</organism>
<keyword evidence="2" id="KW-0472">Membrane</keyword>
<dbReference type="Proteomes" id="UP000827092">
    <property type="component" value="Unassembled WGS sequence"/>
</dbReference>
<evidence type="ECO:0000256" key="1">
    <source>
        <dbReference type="SAM" id="MobiDB-lite"/>
    </source>
</evidence>
<feature type="region of interest" description="Disordered" evidence="1">
    <location>
        <begin position="276"/>
        <end position="428"/>
    </location>
</feature>
<feature type="signal peptide" evidence="3">
    <location>
        <begin position="1"/>
        <end position="17"/>
    </location>
</feature>
<reference evidence="4 5" key="1">
    <citation type="journal article" date="2022" name="Nat. Ecol. Evol.">
        <title>A masculinizing supergene underlies an exaggerated male reproductive morph in a spider.</title>
        <authorList>
            <person name="Hendrickx F."/>
            <person name="De Corte Z."/>
            <person name="Sonet G."/>
            <person name="Van Belleghem S.M."/>
            <person name="Kostlbacher S."/>
            <person name="Vangestel C."/>
        </authorList>
    </citation>
    <scope>NUCLEOTIDE SEQUENCE [LARGE SCALE GENOMIC DNA]</scope>
    <source>
        <strain evidence="4">W744_W776</strain>
    </source>
</reference>
<name>A0AAV6VSL0_9ARAC</name>
<keyword evidence="3" id="KW-0732">Signal</keyword>
<sequence length="428" mass="49189">MFYFLCIWTLVFPYTNGQRLELNLRDVSGSKSPAKIACEPVGTEPLQNGGTDQEILWQGSKFGVSERETLRSKLPGQVLVPDIRLSASRRYRCALMSENSDIDQKSLRSRIHRALSASVPAESGSCLPGYRLDQDRCYIKGKPVSKSSGTVWIIVGVCVLVFLVTVWILIAIYLLCWYKDDGRGNLAKRLKKDLEKGLKRHHTYDTVAGDPMYDTVAEDPMYDQVAEDRPEDHIYESISDDDDDDDYWEPNKTNDDYEVPIKRNKDRNYVEFRRKEDDHIYDEPTEPTKKPRRTSSEVLRQMPRAPPLPTKRLSTKIREREAKIKAKKKEAANMEAKRKKDEKLEAQKKAEARKKAAKAIKEARAKEEKERKAKENKQDDPDDHIYEEIRHVSVPKKPSEFLSKYSSHGFQPGFASSDERDITKPSSS</sequence>
<feature type="compositionally biased region" description="Acidic residues" evidence="1">
    <location>
        <begin position="238"/>
        <end position="248"/>
    </location>
</feature>
<evidence type="ECO:0000256" key="3">
    <source>
        <dbReference type="SAM" id="SignalP"/>
    </source>
</evidence>
<proteinExistence type="predicted"/>
<feature type="chain" id="PRO_5043989352" description="Ig-like domain-containing protein" evidence="3">
    <location>
        <begin position="18"/>
        <end position="428"/>
    </location>
</feature>
<evidence type="ECO:0008006" key="6">
    <source>
        <dbReference type="Google" id="ProtNLM"/>
    </source>
</evidence>